<comment type="caution">
    <text evidence="5">The sequence shown here is derived from an EMBL/GenBank/DDBJ whole genome shotgun (WGS) entry which is preliminary data.</text>
</comment>
<dbReference type="GO" id="GO:0005737">
    <property type="term" value="C:cytoplasm"/>
    <property type="evidence" value="ECO:0007669"/>
    <property type="project" value="TreeGrafter"/>
</dbReference>
<evidence type="ECO:0000256" key="1">
    <source>
        <dbReference type="ARBA" id="ARBA00010021"/>
    </source>
</evidence>
<protein>
    <submittedName>
        <fullName evidence="5">UbiD family decarboxylase</fullName>
    </submittedName>
</protein>
<dbReference type="InterPro" id="IPR002830">
    <property type="entry name" value="UbiD"/>
</dbReference>
<name>A0A932GS51_UNCTE</name>
<feature type="domain" description="3-octaprenyl-4-hydroxybenzoate carboxy-lyase-like N-terminal" evidence="3">
    <location>
        <begin position="13"/>
        <end position="88"/>
    </location>
</feature>
<feature type="domain" description="3-octaprenyl-4-hydroxybenzoate carboxy-lyase-like C-terminal" evidence="4">
    <location>
        <begin position="314"/>
        <end position="435"/>
    </location>
</feature>
<reference evidence="5" key="1">
    <citation type="submission" date="2020-07" db="EMBL/GenBank/DDBJ databases">
        <title>Huge and variable diversity of episymbiotic CPR bacteria and DPANN archaea in groundwater ecosystems.</title>
        <authorList>
            <person name="He C.Y."/>
            <person name="Keren R."/>
            <person name="Whittaker M."/>
            <person name="Farag I.F."/>
            <person name="Doudna J."/>
            <person name="Cate J.H.D."/>
            <person name="Banfield J.F."/>
        </authorList>
    </citation>
    <scope>NUCLEOTIDE SEQUENCE</scope>
    <source>
        <strain evidence="5">NC_groundwater_717_Ag_S-0.2um_59_8</strain>
    </source>
</reference>
<organism evidence="5 6">
    <name type="scientific">Tectimicrobiota bacterium</name>
    <dbReference type="NCBI Taxonomy" id="2528274"/>
    <lineage>
        <taxon>Bacteria</taxon>
        <taxon>Pseudomonadati</taxon>
        <taxon>Nitrospinota/Tectimicrobiota group</taxon>
        <taxon>Candidatus Tectimicrobiota</taxon>
    </lineage>
</organism>
<dbReference type="Gene3D" id="3.40.1670.10">
    <property type="entry name" value="UbiD C-terminal domain-like"/>
    <property type="match status" value="1"/>
</dbReference>
<dbReference type="Pfam" id="PF20696">
    <property type="entry name" value="UbiD_C"/>
    <property type="match status" value="1"/>
</dbReference>
<dbReference type="PANTHER" id="PTHR30108:SF21">
    <property type="entry name" value="4-HYDROXYBENZOATE DECARBOXYLASE"/>
    <property type="match status" value="1"/>
</dbReference>
<sequence length="481" mass="53476">MDSLADFLRHLQREHPGEILEVDRPVSPGSFQVTALLGHLESRGQFPLVLFRSARNLRGEVSSFPLVTNVFATREKCAIAMGLEPESAGLALSLDFAGRLQRRLPPGKLAGEDAPVHEVVRTGEDADLRDLPLVRHHEMDPAPYVDMVTVFRDPEHPFYNLAFQRNMYKGPRRLGLYMAPRHSWQLCKRYHERREPAPVAIVVSHHPLFFLGCLNVQPFGTDDYEVVGGVSGSALRITPSATWGEDFWVPADADLIIEGEVPPGLREIEAPFGEWTGYYGPQRLSAVVEVKAITHRRQACFQDIFVSHRENWILGGIPKEGDVFNAIRGVVPSVRGVHFAFSGNCRLNCYVSIEKQAEGQARQAALMALASCDFIKNVIVVDADIDPFNEQEVLWAVATRCQPHEAVDIIRDAKGSPLDPSVTRETATSKMIIDATMPKGRPFASRTRVPAEALKAARIEDYVSAAALQAIPCCWDSRRSQ</sequence>
<dbReference type="Proteomes" id="UP000741360">
    <property type="component" value="Unassembled WGS sequence"/>
</dbReference>
<dbReference type="Pfam" id="PF01977">
    <property type="entry name" value="UbiD"/>
    <property type="match status" value="1"/>
</dbReference>
<evidence type="ECO:0000259" key="4">
    <source>
        <dbReference type="Pfam" id="PF20696"/>
    </source>
</evidence>
<dbReference type="Pfam" id="PF20695">
    <property type="entry name" value="UbiD_N"/>
    <property type="match status" value="1"/>
</dbReference>
<dbReference type="AlphaFoldDB" id="A0A932GS51"/>
<evidence type="ECO:0000259" key="3">
    <source>
        <dbReference type="Pfam" id="PF20695"/>
    </source>
</evidence>
<dbReference type="SUPFAM" id="SSF50475">
    <property type="entry name" value="FMN-binding split barrel"/>
    <property type="match status" value="1"/>
</dbReference>
<feature type="domain" description="3-octaprenyl-4-hydroxybenzoate carboxy-lyase-like Rift-related" evidence="2">
    <location>
        <begin position="112"/>
        <end position="307"/>
    </location>
</feature>
<dbReference type="SUPFAM" id="SSF143968">
    <property type="entry name" value="UbiD C-terminal domain-like"/>
    <property type="match status" value="1"/>
</dbReference>
<evidence type="ECO:0000259" key="2">
    <source>
        <dbReference type="Pfam" id="PF01977"/>
    </source>
</evidence>
<evidence type="ECO:0000313" key="6">
    <source>
        <dbReference type="Proteomes" id="UP000741360"/>
    </source>
</evidence>
<dbReference type="NCBIfam" id="TIGR00148">
    <property type="entry name" value="UbiD family decarboxylase"/>
    <property type="match status" value="1"/>
</dbReference>
<accession>A0A932GS51</accession>
<gene>
    <name evidence="5" type="ORF">HYY65_13645</name>
</gene>
<dbReference type="InterPro" id="IPR048304">
    <property type="entry name" value="UbiD_Rift_dom"/>
</dbReference>
<dbReference type="PANTHER" id="PTHR30108">
    <property type="entry name" value="3-OCTAPRENYL-4-HYDROXYBENZOATE CARBOXY-LYASE-RELATED"/>
    <property type="match status" value="1"/>
</dbReference>
<proteinExistence type="inferred from homology"/>
<dbReference type="EMBL" id="JACPSX010000261">
    <property type="protein sequence ID" value="MBI3016068.1"/>
    <property type="molecule type" value="Genomic_DNA"/>
</dbReference>
<dbReference type="InterPro" id="IPR049381">
    <property type="entry name" value="UbiD-like_C"/>
</dbReference>
<comment type="similarity">
    <text evidence="1">Belongs to the UbiD family.</text>
</comment>
<evidence type="ECO:0000313" key="5">
    <source>
        <dbReference type="EMBL" id="MBI3016068.1"/>
    </source>
</evidence>
<dbReference type="GO" id="GO:0016831">
    <property type="term" value="F:carboxy-lyase activity"/>
    <property type="evidence" value="ECO:0007669"/>
    <property type="project" value="InterPro"/>
</dbReference>
<dbReference type="InterPro" id="IPR049383">
    <property type="entry name" value="UbiD-like_N"/>
</dbReference>